<dbReference type="InterPro" id="IPR006455">
    <property type="entry name" value="Homeodomain_ZF_HD"/>
</dbReference>
<evidence type="ECO:0000313" key="12">
    <source>
        <dbReference type="EMBL" id="CAA0411082.1"/>
    </source>
</evidence>
<dbReference type="PANTHER" id="PTHR31948">
    <property type="entry name" value="ZINC-FINGER HOMEODOMAIN PROTEIN 2"/>
    <property type="match status" value="1"/>
</dbReference>
<keyword evidence="7" id="KW-0371">Homeobox</keyword>
<evidence type="ECO:0000256" key="6">
    <source>
        <dbReference type="ARBA" id="ARBA00023125"/>
    </source>
</evidence>
<evidence type="ECO:0000313" key="15">
    <source>
        <dbReference type="Proteomes" id="UP000434276"/>
    </source>
</evidence>
<keyword evidence="2" id="KW-0479">Metal-binding</keyword>
<evidence type="ECO:0000256" key="4">
    <source>
        <dbReference type="ARBA" id="ARBA00022833"/>
    </source>
</evidence>
<feature type="compositionally biased region" description="Polar residues" evidence="10">
    <location>
        <begin position="1"/>
        <end position="20"/>
    </location>
</feature>
<evidence type="ECO:0000256" key="9">
    <source>
        <dbReference type="ARBA" id="ARBA00023242"/>
    </source>
</evidence>
<accession>A0A5S9YG00</accession>
<dbReference type="NCBIfam" id="TIGR01566">
    <property type="entry name" value="ZF_HD_prot_N"/>
    <property type="match status" value="1"/>
</dbReference>
<evidence type="ECO:0000313" key="13">
    <source>
        <dbReference type="EMBL" id="VYS70973.1"/>
    </source>
</evidence>
<keyword evidence="3" id="KW-0863">Zinc-finger</keyword>
<dbReference type="GO" id="GO:0003677">
    <property type="term" value="F:DNA binding"/>
    <property type="evidence" value="ECO:0007669"/>
    <property type="project" value="UniProtKB-KW"/>
</dbReference>
<dbReference type="NCBIfam" id="TIGR01565">
    <property type="entry name" value="homeo_ZF_HD"/>
    <property type="match status" value="1"/>
</dbReference>
<name>A0A5S9YG00_ARATH</name>
<dbReference type="Proteomes" id="UP000434276">
    <property type="component" value="Unassembled WGS sequence"/>
</dbReference>
<keyword evidence="6" id="KW-0238">DNA-binding</keyword>
<dbReference type="Gene3D" id="1.10.10.60">
    <property type="entry name" value="Homeodomain-like"/>
    <property type="match status" value="1"/>
</dbReference>
<dbReference type="InterPro" id="IPR006456">
    <property type="entry name" value="ZF_HD_homeobox_Cys/His_dimer"/>
</dbReference>
<dbReference type="ExpressionAtlas" id="A0A5S9YG00">
    <property type="expression patterns" value="baseline and differential"/>
</dbReference>
<comment type="subcellular location">
    <subcellularLocation>
        <location evidence="1">Nucleus</location>
    </subcellularLocation>
</comment>
<protein>
    <recommendedName>
        <fullName evidence="11">ZF-HD dimerization-type domain-containing protein</fullName>
    </recommendedName>
</protein>
<evidence type="ECO:0000256" key="7">
    <source>
        <dbReference type="ARBA" id="ARBA00023155"/>
    </source>
</evidence>
<dbReference type="SMR" id="A0A5S9YG00"/>
<dbReference type="Pfam" id="PF04770">
    <property type="entry name" value="ZF-HD_dimer"/>
    <property type="match status" value="1"/>
</dbReference>
<evidence type="ECO:0000313" key="14">
    <source>
        <dbReference type="Proteomes" id="UP000426265"/>
    </source>
</evidence>
<evidence type="ECO:0000256" key="5">
    <source>
        <dbReference type="ARBA" id="ARBA00023015"/>
    </source>
</evidence>
<evidence type="ECO:0000256" key="1">
    <source>
        <dbReference type="ARBA" id="ARBA00004123"/>
    </source>
</evidence>
<dbReference type="OMA" id="QTIACAR"/>
<accession>A0A654GCT7</accession>
<dbReference type="InterPro" id="IPR009057">
    <property type="entry name" value="Homeodomain-like_sf"/>
</dbReference>
<dbReference type="Proteomes" id="UP000426265">
    <property type="component" value="Unassembled WGS sequence"/>
</dbReference>
<keyword evidence="8" id="KW-0804">Transcription</keyword>
<gene>
    <name evidence="13" type="ORF">AN1_LOCUS26351</name>
    <name evidence="12" type="ORF">C24_LOCUS26173</name>
</gene>
<evidence type="ECO:0000256" key="10">
    <source>
        <dbReference type="SAM" id="MobiDB-lite"/>
    </source>
</evidence>
<proteinExistence type="predicted"/>
<dbReference type="EMBL" id="CACSHJ010000096">
    <property type="protein sequence ID" value="CAA0411082.1"/>
    <property type="molecule type" value="Genomic_DNA"/>
</dbReference>
<dbReference type="GO" id="GO:0008270">
    <property type="term" value="F:zinc ion binding"/>
    <property type="evidence" value="ECO:0007669"/>
    <property type="project" value="UniProtKB-KW"/>
</dbReference>
<keyword evidence="5" id="KW-0805">Transcription regulation</keyword>
<organism evidence="12 15">
    <name type="scientific">Arabidopsis thaliana</name>
    <name type="common">Mouse-ear cress</name>
    <dbReference type="NCBI Taxonomy" id="3702"/>
    <lineage>
        <taxon>Eukaryota</taxon>
        <taxon>Viridiplantae</taxon>
        <taxon>Streptophyta</taxon>
        <taxon>Embryophyta</taxon>
        <taxon>Tracheophyta</taxon>
        <taxon>Spermatophyta</taxon>
        <taxon>Magnoliopsida</taxon>
        <taxon>eudicotyledons</taxon>
        <taxon>Gunneridae</taxon>
        <taxon>Pentapetalae</taxon>
        <taxon>rosids</taxon>
        <taxon>malvids</taxon>
        <taxon>Brassicales</taxon>
        <taxon>Brassicaceae</taxon>
        <taxon>Camelineae</taxon>
        <taxon>Arabidopsis</taxon>
    </lineage>
</organism>
<sequence length="223" mass="25237">MSSLSKPNRQFLSPTTNNQDTGREQTIACARDMVVLYNECLKNHAVSLGGHALDGCGEFTPKSTTILTDPPSLRCDACGCHRNFHRRSPSDGFSQHRSPPSPLQLQPLAPVPNLLLSLSSGFFGPSDQEVKNKFTVERDVRKTAMIKKHKRTKFTAEQKVKMRGFAERAGWKINGWDEKWVREFCSEVGIERKVLKVWIHNNKYFNNGRSRDTTSSMSLNLKL</sequence>
<feature type="domain" description="ZF-HD dimerization-type" evidence="11">
    <location>
        <begin position="37"/>
        <end position="88"/>
    </location>
</feature>
<dbReference type="OrthoDB" id="1884189at2759"/>
<feature type="region of interest" description="Disordered" evidence="10">
    <location>
        <begin position="1"/>
        <end position="24"/>
    </location>
</feature>
<dbReference type="SUPFAM" id="SSF46689">
    <property type="entry name" value="Homeodomain-like"/>
    <property type="match status" value="1"/>
</dbReference>
<reference evidence="12 15" key="1">
    <citation type="submission" date="2019-12" db="EMBL/GenBank/DDBJ databases">
        <authorList>
            <person name="Jiao W.-B."/>
            <person name="Schneeberger K."/>
        </authorList>
    </citation>
    <scope>NUCLEOTIDE SEQUENCE [LARGE SCALE GENOMIC DNA]</scope>
    <source>
        <strain evidence="14">cv. An-1</strain>
        <strain evidence="15">cv. C24</strain>
    </source>
</reference>
<evidence type="ECO:0000256" key="3">
    <source>
        <dbReference type="ARBA" id="ARBA00022771"/>
    </source>
</evidence>
<evidence type="ECO:0000256" key="2">
    <source>
        <dbReference type="ARBA" id="ARBA00022723"/>
    </source>
</evidence>
<dbReference type="GO" id="GO:0005634">
    <property type="term" value="C:nucleus"/>
    <property type="evidence" value="ECO:0007669"/>
    <property type="project" value="UniProtKB-SubCell"/>
</dbReference>
<dbReference type="AlphaFoldDB" id="A0A5S9YG00"/>
<dbReference type="EMBL" id="CACRSJ010000110">
    <property type="protein sequence ID" value="VYS70973.1"/>
    <property type="molecule type" value="Genomic_DNA"/>
</dbReference>
<keyword evidence="4" id="KW-0862">Zinc</keyword>
<evidence type="ECO:0000256" key="8">
    <source>
        <dbReference type="ARBA" id="ARBA00023163"/>
    </source>
</evidence>
<dbReference type="PANTHER" id="PTHR31948:SF87">
    <property type="entry name" value="ZINC-FINGER HOMEODOMAIN PROTEIN 12"/>
    <property type="match status" value="1"/>
</dbReference>
<dbReference type="PROSITE" id="PS51523">
    <property type="entry name" value="ZF_HD_DIMER"/>
    <property type="match status" value="1"/>
</dbReference>
<keyword evidence="9" id="KW-0539">Nucleus</keyword>
<dbReference type="KEGG" id="ath:AT5G60480"/>
<dbReference type="FunFam" id="1.10.10.60:FF:000257">
    <property type="entry name" value="Zinc-finger homeodomain protein 2"/>
    <property type="match status" value="1"/>
</dbReference>
<evidence type="ECO:0000259" key="11">
    <source>
        <dbReference type="PROSITE" id="PS51523"/>
    </source>
</evidence>